<evidence type="ECO:0000256" key="2">
    <source>
        <dbReference type="ARBA" id="ARBA00022475"/>
    </source>
</evidence>
<evidence type="ECO:0000256" key="3">
    <source>
        <dbReference type="ARBA" id="ARBA00022692"/>
    </source>
</evidence>
<reference evidence="7 8" key="1">
    <citation type="submission" date="2017-04" db="EMBL/GenBank/DDBJ databases">
        <authorList>
            <person name="Afonso C.L."/>
            <person name="Miller P.J."/>
            <person name="Scott M.A."/>
            <person name="Spackman E."/>
            <person name="Goraichik I."/>
            <person name="Dimitrov K.M."/>
            <person name="Suarez D.L."/>
            <person name="Swayne D.E."/>
        </authorList>
    </citation>
    <scope>NUCLEOTIDE SEQUENCE [LARGE SCALE GENOMIC DNA]</scope>
    <source>
        <strain evidence="7 8">DSM 26133</strain>
    </source>
</reference>
<evidence type="ECO:0000256" key="4">
    <source>
        <dbReference type="ARBA" id="ARBA00022989"/>
    </source>
</evidence>
<dbReference type="EMBL" id="FWYF01000002">
    <property type="protein sequence ID" value="SMD34003.1"/>
    <property type="molecule type" value="Genomic_DNA"/>
</dbReference>
<keyword evidence="4 6" id="KW-1133">Transmembrane helix</keyword>
<feature type="transmembrane region" description="Helical" evidence="6">
    <location>
        <begin position="39"/>
        <end position="57"/>
    </location>
</feature>
<feature type="transmembrane region" description="Helical" evidence="6">
    <location>
        <begin position="308"/>
        <end position="328"/>
    </location>
</feature>
<feature type="transmembrane region" description="Helical" evidence="6">
    <location>
        <begin position="220"/>
        <end position="245"/>
    </location>
</feature>
<dbReference type="PANTHER" id="PTHR39087:SF2">
    <property type="entry name" value="UPF0104 MEMBRANE PROTEIN MJ1595"/>
    <property type="match status" value="1"/>
</dbReference>
<evidence type="ECO:0008006" key="9">
    <source>
        <dbReference type="Google" id="ProtNLM"/>
    </source>
</evidence>
<dbReference type="Proteomes" id="UP000192472">
    <property type="component" value="Unassembled WGS sequence"/>
</dbReference>
<keyword evidence="5 6" id="KW-0472">Membrane</keyword>
<feature type="transmembrane region" description="Helical" evidence="6">
    <location>
        <begin position="281"/>
        <end position="302"/>
    </location>
</feature>
<accession>A0A1W2GBK5</accession>
<feature type="transmembrane region" description="Helical" evidence="6">
    <location>
        <begin position="6"/>
        <end position="27"/>
    </location>
</feature>
<feature type="transmembrane region" description="Helical" evidence="6">
    <location>
        <begin position="125"/>
        <end position="146"/>
    </location>
</feature>
<evidence type="ECO:0000256" key="1">
    <source>
        <dbReference type="ARBA" id="ARBA00004651"/>
    </source>
</evidence>
<feature type="transmembrane region" description="Helical" evidence="6">
    <location>
        <begin position="166"/>
        <end position="184"/>
    </location>
</feature>
<gene>
    <name evidence="7" type="ORF">SAMN04488029_1787</name>
</gene>
<dbReference type="STRING" id="692418.SAMN04488029_1787"/>
<protein>
    <recommendedName>
        <fullName evidence="9">Lysylphosphatidylglycerol synthase TM region</fullName>
    </recommendedName>
</protein>
<feature type="transmembrane region" description="Helical" evidence="6">
    <location>
        <begin position="251"/>
        <end position="269"/>
    </location>
</feature>
<dbReference type="AlphaFoldDB" id="A0A1W2GBK5"/>
<sequence>MKISSVIKYGLSLMLAGVLFYFAFRNVSVEEFLEKVTEVNYWWVVLSIILSLLSHWLRAYRWNLMLAPLGYQNLSNGRTFLAVMSGYLANLAFPRLGEVTRCGVMKRNEKIPMSISFGTVITERVLDFLILLSLIVLDFFVEFELVYDFFISSVGWDTQTDHTTNIVIIISSLILIGIGGIMILKRILEHEFENVLLQKAHRILTDIVNGLMSIRKVKNILGFVLSTVGIWVFYYLMSYVIFFSITETASLGFGAGLSILAAAGVAMAMPVQGGIGAYHTLVSGVLIIYGIEATSGLFFATLLHTSQLMSILFFGGLSALGTVFIARLRKTEMDGNP</sequence>
<dbReference type="GO" id="GO:0005886">
    <property type="term" value="C:plasma membrane"/>
    <property type="evidence" value="ECO:0007669"/>
    <property type="project" value="UniProtKB-SubCell"/>
</dbReference>
<proteinExistence type="predicted"/>
<name>A0A1W2GBK5_REIFA</name>
<evidence type="ECO:0000313" key="7">
    <source>
        <dbReference type="EMBL" id="SMD34003.1"/>
    </source>
</evidence>
<dbReference type="OrthoDB" id="9812094at2"/>
<dbReference type="NCBIfam" id="TIGR00374">
    <property type="entry name" value="flippase-like domain"/>
    <property type="match status" value="1"/>
</dbReference>
<keyword evidence="8" id="KW-1185">Reference proteome</keyword>
<organism evidence="7 8">
    <name type="scientific">Reichenbachiella faecimaris</name>
    <dbReference type="NCBI Taxonomy" id="692418"/>
    <lineage>
        <taxon>Bacteria</taxon>
        <taxon>Pseudomonadati</taxon>
        <taxon>Bacteroidota</taxon>
        <taxon>Cytophagia</taxon>
        <taxon>Cytophagales</taxon>
        <taxon>Reichenbachiellaceae</taxon>
        <taxon>Reichenbachiella</taxon>
    </lineage>
</organism>
<keyword evidence="2" id="KW-1003">Cell membrane</keyword>
<comment type="subcellular location">
    <subcellularLocation>
        <location evidence="1">Cell membrane</location>
        <topology evidence="1">Multi-pass membrane protein</topology>
    </subcellularLocation>
</comment>
<dbReference type="Pfam" id="PF03706">
    <property type="entry name" value="LPG_synthase_TM"/>
    <property type="match status" value="1"/>
</dbReference>
<evidence type="ECO:0000256" key="6">
    <source>
        <dbReference type="SAM" id="Phobius"/>
    </source>
</evidence>
<dbReference type="InterPro" id="IPR022791">
    <property type="entry name" value="L-PG_synthase/AglD"/>
</dbReference>
<evidence type="ECO:0000256" key="5">
    <source>
        <dbReference type="ARBA" id="ARBA00023136"/>
    </source>
</evidence>
<evidence type="ECO:0000313" key="8">
    <source>
        <dbReference type="Proteomes" id="UP000192472"/>
    </source>
</evidence>
<dbReference type="RefSeq" id="WP_139793811.1">
    <property type="nucleotide sequence ID" value="NZ_FWYF01000002.1"/>
</dbReference>
<dbReference type="PANTHER" id="PTHR39087">
    <property type="entry name" value="UPF0104 MEMBRANE PROTEIN MJ1595"/>
    <property type="match status" value="1"/>
</dbReference>
<keyword evidence="3 6" id="KW-0812">Transmembrane</keyword>